<dbReference type="GO" id="GO:0016614">
    <property type="term" value="F:oxidoreductase activity, acting on CH-OH group of donors"/>
    <property type="evidence" value="ECO:0007669"/>
    <property type="project" value="UniProtKB-ARBA"/>
</dbReference>
<dbReference type="InterPro" id="IPR036291">
    <property type="entry name" value="NAD(P)-bd_dom_sf"/>
</dbReference>
<dbReference type="PANTHER" id="PTHR48107:SF16">
    <property type="entry name" value="NADPH-DEPENDENT ALDEHYDE REDUCTASE 1, CHLOROPLASTIC"/>
    <property type="match status" value="1"/>
</dbReference>
<feature type="region of interest" description="Disordered" evidence="4">
    <location>
        <begin position="34"/>
        <end position="97"/>
    </location>
</feature>
<protein>
    <recommendedName>
        <fullName evidence="3">Uncharacterized oxidoreductase YghA</fullName>
    </recommendedName>
</protein>
<feature type="compositionally biased region" description="Low complexity" evidence="4">
    <location>
        <begin position="38"/>
        <end position="52"/>
    </location>
</feature>
<dbReference type="PRINTS" id="PR00081">
    <property type="entry name" value="GDHRDH"/>
</dbReference>
<name>A0A7X3SRY5_9HYPH</name>
<dbReference type="NCBIfam" id="NF004782">
    <property type="entry name" value="PRK06128.1"/>
    <property type="match status" value="1"/>
</dbReference>
<dbReference type="InterPro" id="IPR020904">
    <property type="entry name" value="Sc_DH/Rdtase_CS"/>
</dbReference>
<dbReference type="EMBL" id="WURB01000051">
    <property type="protein sequence ID" value="MXQ14838.1"/>
    <property type="molecule type" value="Genomic_DNA"/>
</dbReference>
<dbReference type="Proteomes" id="UP000436483">
    <property type="component" value="Unassembled WGS sequence"/>
</dbReference>
<dbReference type="PROSITE" id="PS00061">
    <property type="entry name" value="ADH_SHORT"/>
    <property type="match status" value="1"/>
</dbReference>
<evidence type="ECO:0000313" key="6">
    <source>
        <dbReference type="EMBL" id="MXQ14838.1"/>
    </source>
</evidence>
<dbReference type="PRINTS" id="PR00080">
    <property type="entry name" value="SDRFAMILY"/>
</dbReference>
<dbReference type="PANTHER" id="PTHR48107">
    <property type="entry name" value="NADPH-DEPENDENT ALDEHYDE REDUCTASE-LIKE PROTEIN, CHLOROPLASTIC-RELATED"/>
    <property type="match status" value="1"/>
</dbReference>
<dbReference type="FunFam" id="3.40.50.720:FF:000097">
    <property type="entry name" value="SDR family oxidoreductase"/>
    <property type="match status" value="1"/>
</dbReference>
<dbReference type="Gene3D" id="3.40.50.720">
    <property type="entry name" value="NAD(P)-binding Rossmann-like Domain"/>
    <property type="match status" value="1"/>
</dbReference>
<reference evidence="6 7" key="2">
    <citation type="submission" date="2020-01" db="EMBL/GenBank/DDBJ databases">
        <title>Microvirga sp. nov., an arsenate reduction bacterium isolated from Tibet hotspring sediments.</title>
        <authorList>
            <person name="Xian W.-D."/>
            <person name="Li W.-J."/>
        </authorList>
    </citation>
    <scope>NUCLEOTIDE SEQUENCE [LARGE SCALE GENOMIC DNA]</scope>
    <source>
        <strain evidence="6 7">KCTC 23863</strain>
    </source>
</reference>
<feature type="signal peptide" evidence="5">
    <location>
        <begin position="1"/>
        <end position="38"/>
    </location>
</feature>
<comment type="caution">
    <text evidence="6">The sequence shown here is derived from an EMBL/GenBank/DDBJ whole genome shotgun (WGS) entry which is preliminary data.</text>
</comment>
<evidence type="ECO:0000256" key="4">
    <source>
        <dbReference type="SAM" id="MobiDB-lite"/>
    </source>
</evidence>
<reference evidence="6 7" key="1">
    <citation type="submission" date="2019-12" db="EMBL/GenBank/DDBJ databases">
        <authorList>
            <person name="Yuan C.-G."/>
        </authorList>
    </citation>
    <scope>NUCLEOTIDE SEQUENCE [LARGE SCALE GENOMIC DNA]</scope>
    <source>
        <strain evidence="6 7">KCTC 23863</strain>
    </source>
</reference>
<feature type="chain" id="PRO_5030641736" description="Uncharacterized oxidoreductase YghA" evidence="5">
    <location>
        <begin position="39"/>
        <end position="347"/>
    </location>
</feature>
<dbReference type="Pfam" id="PF13561">
    <property type="entry name" value="adh_short_C2"/>
    <property type="match status" value="1"/>
</dbReference>
<dbReference type="CDD" id="cd05355">
    <property type="entry name" value="SDR_c1"/>
    <property type="match status" value="1"/>
</dbReference>
<comment type="similarity">
    <text evidence="1">Belongs to the short-chain dehydrogenases/reductases (SDR) family.</text>
</comment>
<dbReference type="AlphaFoldDB" id="A0A7X3SRY5"/>
<keyword evidence="2" id="KW-0560">Oxidoreductase</keyword>
<proteinExistence type="inferred from homology"/>
<keyword evidence="5" id="KW-0732">Signal</keyword>
<gene>
    <name evidence="6" type="ORF">GR328_26015</name>
</gene>
<evidence type="ECO:0000313" key="7">
    <source>
        <dbReference type="Proteomes" id="UP000436483"/>
    </source>
</evidence>
<evidence type="ECO:0000256" key="5">
    <source>
        <dbReference type="SAM" id="SignalP"/>
    </source>
</evidence>
<organism evidence="6 7">
    <name type="scientific">Microvirga makkahensis</name>
    <dbReference type="NCBI Taxonomy" id="1128670"/>
    <lineage>
        <taxon>Bacteria</taxon>
        <taxon>Pseudomonadati</taxon>
        <taxon>Pseudomonadota</taxon>
        <taxon>Alphaproteobacteria</taxon>
        <taxon>Hyphomicrobiales</taxon>
        <taxon>Methylobacteriaceae</taxon>
        <taxon>Microvirga</taxon>
    </lineage>
</organism>
<keyword evidence="7" id="KW-1185">Reference proteome</keyword>
<evidence type="ECO:0000256" key="1">
    <source>
        <dbReference type="ARBA" id="ARBA00006484"/>
    </source>
</evidence>
<evidence type="ECO:0000256" key="3">
    <source>
        <dbReference type="ARBA" id="ARBA00067437"/>
    </source>
</evidence>
<dbReference type="SUPFAM" id="SSF51735">
    <property type="entry name" value="NAD(P)-binding Rossmann-fold domains"/>
    <property type="match status" value="1"/>
</dbReference>
<accession>A0A7X3SRY5</accession>
<sequence>MDPKDPKNAPSRRLVVNGLGTGLMAAPGLLASSGPALAQQADSPAPTASPPTGGRTLQNPVTEYPKPPFPRQTQEWPGLASKMNPRPDHGETSYKGSGRLAGRRALVTGGDSGIGRAAVIAYAREGADVAINYLPAEESDAREVVDLIRAEGRKAVAIPGDLRDEAFCRRLVADAVAQLGGLDILVNNAARQTAQPSIEAITTEQFDATLKTNLYAMFWITKAAVPHLPSGATIINTASVVAYDPPEALLDYSTTKAGIVAFTKSLAKQLAPKGIRVNAVAPGPFWTPLQPSGGQMPDKLPQFGADSPIGRPGQPVELAPVYVMLASRESSYATGGVFGSTGGNVGP</sequence>
<dbReference type="OrthoDB" id="9809287at2"/>
<evidence type="ECO:0000256" key="2">
    <source>
        <dbReference type="ARBA" id="ARBA00023002"/>
    </source>
</evidence>
<dbReference type="InterPro" id="IPR002347">
    <property type="entry name" value="SDR_fam"/>
</dbReference>